<dbReference type="OrthoDB" id="418595at2759"/>
<dbReference type="EC" id="1.7.1.7" evidence="12"/>
<dbReference type="AlphaFoldDB" id="A0A8S9WUD6"/>
<evidence type="ECO:0000256" key="10">
    <source>
        <dbReference type="ARBA" id="ARBA00048028"/>
    </source>
</evidence>
<dbReference type="SUPFAM" id="SSF51412">
    <property type="entry name" value="Inosine monophosphate dehydrogenase (IMPDH)"/>
    <property type="match status" value="1"/>
</dbReference>
<feature type="binding site" evidence="12">
    <location>
        <begin position="244"/>
        <end position="245"/>
    </location>
    <ligand>
        <name>GMP</name>
        <dbReference type="ChEBI" id="CHEBI:58115"/>
    </ligand>
</feature>
<dbReference type="EMBL" id="WIXP02000014">
    <property type="protein sequence ID" value="KAF6199731.1"/>
    <property type="molecule type" value="Genomic_DNA"/>
</dbReference>
<dbReference type="NCBIfam" id="NF003470">
    <property type="entry name" value="PRK05096.1"/>
    <property type="match status" value="1"/>
</dbReference>
<dbReference type="PANTHER" id="PTHR43170:SF5">
    <property type="entry name" value="GMP REDUCTASE"/>
    <property type="match status" value="1"/>
</dbReference>
<feature type="binding site" evidence="12">
    <location>
        <begin position="28"/>
        <end position="29"/>
    </location>
    <ligand>
        <name>NADP(+)</name>
        <dbReference type="ChEBI" id="CHEBI:58349"/>
        <note>ligand shared between two neighboring subunits</note>
    </ligand>
</feature>
<comment type="catalytic activity">
    <reaction evidence="10">
        <text>IMP + NAD(+) + H2O = XMP + NADH + H(+)</text>
        <dbReference type="Rhea" id="RHEA:11708"/>
        <dbReference type="ChEBI" id="CHEBI:15377"/>
        <dbReference type="ChEBI" id="CHEBI:15378"/>
        <dbReference type="ChEBI" id="CHEBI:57464"/>
        <dbReference type="ChEBI" id="CHEBI:57540"/>
        <dbReference type="ChEBI" id="CHEBI:57945"/>
        <dbReference type="ChEBI" id="CHEBI:58053"/>
        <dbReference type="EC" id="1.1.1.205"/>
    </reaction>
</comment>
<proteinExistence type="inferred from homology"/>
<keyword evidence="18" id="KW-1185">Reference proteome</keyword>
<feature type="active site" description="Thioimidate intermediate" evidence="12 13">
    <location>
        <position position="188"/>
    </location>
</feature>
<comment type="pathway">
    <text evidence="7">Purine metabolism; XMP biosynthesis via de novo pathway; XMP from IMP: step 1/1.</text>
</comment>
<keyword evidence="2 12" id="KW-0479">Metal-binding</keyword>
<accession>A0A8S9WUD6</accession>
<dbReference type="GO" id="GO:0046872">
    <property type="term" value="F:metal ion binding"/>
    <property type="evidence" value="ECO:0007669"/>
    <property type="project" value="UniProtKB-KW"/>
</dbReference>
<keyword evidence="4 12" id="KW-0521">NADP</keyword>
<feature type="active site" description="Proton donor/acceptor" evidence="12">
    <location>
        <position position="190"/>
    </location>
</feature>
<keyword evidence="3" id="KW-0658">Purine biosynthesis</keyword>
<reference evidence="17" key="1">
    <citation type="journal article" date="2021" name="Mol. Ecol. Resour.">
        <title>Apolygus lucorum genome provides insights into omnivorousness and mesophyll feeding.</title>
        <authorList>
            <person name="Liu Y."/>
            <person name="Liu H."/>
            <person name="Wang H."/>
            <person name="Huang T."/>
            <person name="Liu B."/>
            <person name="Yang B."/>
            <person name="Yin L."/>
            <person name="Li B."/>
            <person name="Zhang Y."/>
            <person name="Zhang S."/>
            <person name="Jiang F."/>
            <person name="Zhang X."/>
            <person name="Ren Y."/>
            <person name="Wang B."/>
            <person name="Wang S."/>
            <person name="Lu Y."/>
            <person name="Wu K."/>
            <person name="Fan W."/>
            <person name="Wang G."/>
        </authorList>
    </citation>
    <scope>NUCLEOTIDE SEQUENCE</scope>
    <source>
        <strain evidence="17">12Hb</strain>
    </source>
</reference>
<dbReference type="Gene3D" id="3.20.20.70">
    <property type="entry name" value="Aldolase class I"/>
    <property type="match status" value="1"/>
</dbReference>
<comment type="subunit">
    <text evidence="12">Homotetramer.</text>
</comment>
<gene>
    <name evidence="17" type="ORF">GE061_006029</name>
</gene>
<evidence type="ECO:0000256" key="2">
    <source>
        <dbReference type="ARBA" id="ARBA00022723"/>
    </source>
</evidence>
<dbReference type="GO" id="GO:0003938">
    <property type="term" value="F:IMP dehydrogenase activity"/>
    <property type="evidence" value="ECO:0007669"/>
    <property type="project" value="UniProtKB-EC"/>
</dbReference>
<keyword evidence="3" id="KW-0332">GMP biosynthesis</keyword>
<dbReference type="InterPro" id="IPR015875">
    <property type="entry name" value="IMP_DH/GMP_Rdtase_CS"/>
</dbReference>
<comment type="function">
    <text evidence="8 12 15">Catalyzes the irreversible NADPH-dependent deamination of GMP to IMP. It functions in the conversion of nucleobase, nucleoside and nucleotide derivatives of G to A nucleotides, and in maintaining the intracellular balance of A and G nucleotides.</text>
</comment>
<keyword evidence="1 12" id="KW-0659">Purine metabolism</keyword>
<feature type="binding site" evidence="12 14">
    <location>
        <position position="183"/>
    </location>
    <ligand>
        <name>K(+)</name>
        <dbReference type="ChEBI" id="CHEBI:29103"/>
    </ligand>
</feature>
<name>A0A8S9WUD6_APOLU</name>
<evidence type="ECO:0000256" key="9">
    <source>
        <dbReference type="ARBA" id="ARBA00046101"/>
    </source>
</evidence>
<evidence type="ECO:0000256" key="6">
    <source>
        <dbReference type="ARBA" id="ARBA00023002"/>
    </source>
</evidence>
<evidence type="ECO:0000256" key="13">
    <source>
        <dbReference type="PIRSR" id="PIRSR000235-1"/>
    </source>
</evidence>
<evidence type="ECO:0000259" key="16">
    <source>
        <dbReference type="Pfam" id="PF00478"/>
    </source>
</evidence>
<comment type="function">
    <text evidence="9">Catalyzes the conversion of inosine 5'-phosphate (IMP) to xanthosine 5'-phosphate (XMP), the first committed and rate-limiting step in the de novo synthesis of guanine nucleotides, and therefore plays an important role in the regulation of cell growth. Could also have a single-stranded nucleic acid-binding activity and could play a role in RNA and/or DNA metabolism. It may also have a role in the development of malignancy and the growth progression of some tumors.</text>
</comment>
<dbReference type="Proteomes" id="UP000466442">
    <property type="component" value="Unassembled WGS sequence"/>
</dbReference>
<evidence type="ECO:0000256" key="7">
    <source>
        <dbReference type="ARBA" id="ARBA00024330"/>
    </source>
</evidence>
<dbReference type="GO" id="GO:0003920">
    <property type="term" value="F:GMP reductase activity"/>
    <property type="evidence" value="ECO:0007669"/>
    <property type="project" value="UniProtKB-UniRule"/>
</dbReference>
<dbReference type="SMART" id="SM01240">
    <property type="entry name" value="IMPDH"/>
    <property type="match status" value="1"/>
</dbReference>
<evidence type="ECO:0000313" key="18">
    <source>
        <dbReference type="Proteomes" id="UP000466442"/>
    </source>
</evidence>
<evidence type="ECO:0000256" key="1">
    <source>
        <dbReference type="ARBA" id="ARBA00022631"/>
    </source>
</evidence>
<dbReference type="InterPro" id="IPR050139">
    <property type="entry name" value="GMP_reductase"/>
</dbReference>
<dbReference type="Pfam" id="PF00478">
    <property type="entry name" value="IMPDH"/>
    <property type="match status" value="1"/>
</dbReference>
<evidence type="ECO:0000256" key="15">
    <source>
        <dbReference type="RuleBase" id="RU003929"/>
    </source>
</evidence>
<evidence type="ECO:0000256" key="3">
    <source>
        <dbReference type="ARBA" id="ARBA00022749"/>
    </source>
</evidence>
<dbReference type="InterPro" id="IPR013785">
    <property type="entry name" value="Aldolase_TIM"/>
</dbReference>
<dbReference type="PANTHER" id="PTHR43170">
    <property type="entry name" value="GMP REDUCTASE"/>
    <property type="match status" value="1"/>
</dbReference>
<feature type="binding site" evidence="12">
    <location>
        <begin position="271"/>
        <end position="273"/>
    </location>
    <ligand>
        <name>GMP</name>
        <dbReference type="ChEBI" id="CHEBI:58115"/>
    </ligand>
</feature>
<dbReference type="HAMAP" id="MF_00596">
    <property type="entry name" value="GMP_reduct_type1"/>
    <property type="match status" value="1"/>
</dbReference>
<comment type="similarity">
    <text evidence="12">Belongs to the IMPDH/GMPR family. GuaC type 1 subfamily.</text>
</comment>
<feature type="binding site" evidence="12">
    <location>
        <begin position="317"/>
        <end position="320"/>
    </location>
    <ligand>
        <name>NADP(+)</name>
        <dbReference type="ChEBI" id="CHEBI:58349"/>
        <note>ligand shared between two neighboring subunits</note>
    </ligand>
</feature>
<feature type="binding site" description="in other chain" evidence="12">
    <location>
        <position position="272"/>
    </location>
    <ligand>
        <name>NADP(+)</name>
        <dbReference type="ChEBI" id="CHEBI:58349"/>
        <note>ligand shared between two neighboring subunits</note>
    </ligand>
</feature>
<dbReference type="FunFam" id="3.20.20.70:FF:000424">
    <property type="entry name" value="Inosine-5'-monophosphate dehydrogenase 2"/>
    <property type="match status" value="1"/>
</dbReference>
<feature type="binding site" evidence="12">
    <location>
        <begin position="221"/>
        <end position="223"/>
    </location>
    <ligand>
        <name>GMP</name>
        <dbReference type="ChEBI" id="CHEBI:58115"/>
    </ligand>
</feature>
<feature type="binding site" evidence="12">
    <location>
        <position position="188"/>
    </location>
    <ligand>
        <name>K(+)</name>
        <dbReference type="ChEBI" id="CHEBI:29103"/>
    </ligand>
</feature>
<comment type="catalytic activity">
    <reaction evidence="11 12 15">
        <text>IMP + NH4(+) + NADP(+) = GMP + NADPH + 2 H(+)</text>
        <dbReference type="Rhea" id="RHEA:17185"/>
        <dbReference type="ChEBI" id="CHEBI:15378"/>
        <dbReference type="ChEBI" id="CHEBI:28938"/>
        <dbReference type="ChEBI" id="CHEBI:57783"/>
        <dbReference type="ChEBI" id="CHEBI:58053"/>
        <dbReference type="ChEBI" id="CHEBI:58115"/>
        <dbReference type="ChEBI" id="CHEBI:58349"/>
        <dbReference type="EC" id="1.7.1.7"/>
    </reaction>
</comment>
<evidence type="ECO:0000256" key="5">
    <source>
        <dbReference type="ARBA" id="ARBA00022958"/>
    </source>
</evidence>
<feature type="domain" description="IMP dehydrogenase/GMP reductase" evidence="16">
    <location>
        <begin position="12"/>
        <end position="324"/>
    </location>
</feature>
<dbReference type="GO" id="GO:0006144">
    <property type="term" value="P:purine nucleobase metabolic process"/>
    <property type="evidence" value="ECO:0007669"/>
    <property type="project" value="UniProtKB-KW"/>
</dbReference>
<dbReference type="PROSITE" id="PS00487">
    <property type="entry name" value="IMP_DH_GMP_RED"/>
    <property type="match status" value="1"/>
</dbReference>
<comment type="caution">
    <text evidence="17">The sequence shown here is derived from an EMBL/GenBank/DDBJ whole genome shotgun (WGS) entry which is preliminary data.</text>
</comment>
<evidence type="ECO:0000256" key="8">
    <source>
        <dbReference type="ARBA" id="ARBA00037691"/>
    </source>
</evidence>
<comment type="caution">
    <text evidence="12">Lacks conserved residue(s) required for the propagation of feature annotation.</text>
</comment>
<dbReference type="CDD" id="cd00381">
    <property type="entry name" value="IMPDH"/>
    <property type="match status" value="1"/>
</dbReference>
<keyword evidence="5 12" id="KW-0630">Potassium</keyword>
<evidence type="ECO:0000313" key="17">
    <source>
        <dbReference type="EMBL" id="KAF6199731.1"/>
    </source>
</evidence>
<dbReference type="PIRSF" id="PIRSF000235">
    <property type="entry name" value="GMP_reductase"/>
    <property type="match status" value="1"/>
</dbReference>
<organism evidence="17 18">
    <name type="scientific">Apolygus lucorum</name>
    <name type="common">Small green plant bug</name>
    <name type="synonym">Lygocoris lucorum</name>
    <dbReference type="NCBI Taxonomy" id="248454"/>
    <lineage>
        <taxon>Eukaryota</taxon>
        <taxon>Metazoa</taxon>
        <taxon>Ecdysozoa</taxon>
        <taxon>Arthropoda</taxon>
        <taxon>Hexapoda</taxon>
        <taxon>Insecta</taxon>
        <taxon>Pterygota</taxon>
        <taxon>Neoptera</taxon>
        <taxon>Paraneoptera</taxon>
        <taxon>Hemiptera</taxon>
        <taxon>Heteroptera</taxon>
        <taxon>Panheteroptera</taxon>
        <taxon>Cimicomorpha</taxon>
        <taxon>Miridae</taxon>
        <taxon>Mirini</taxon>
        <taxon>Apolygus</taxon>
    </lineage>
</organism>
<feature type="binding site" description="in other chain" evidence="12">
    <location>
        <begin position="288"/>
        <end position="289"/>
    </location>
    <ligand>
        <name>NADP(+)</name>
        <dbReference type="ChEBI" id="CHEBI:58349"/>
        <note>ligand shared between two neighboring subunits</note>
    </ligand>
</feature>
<feature type="binding site" evidence="12 14">
    <location>
        <position position="185"/>
    </location>
    <ligand>
        <name>K(+)</name>
        <dbReference type="ChEBI" id="CHEBI:29103"/>
    </ligand>
</feature>
<dbReference type="InterPro" id="IPR001093">
    <property type="entry name" value="IMP_DH_GMPRt"/>
</dbReference>
<sequence>MHNVKVDPEIKLDFQDVLIRPRRSKLKSRAEVDLFCEYNFKNSKKTVKCIPLVASNMDTIGTFEMAAALSKQGLMTAVHKYYSVEEWKSFAQAYPEALNSVTISSGTSDEDIKRLSSILQEVPGISGITLDIANGYQDSFPDTISRVRDDFPNHTIVAGNVVTGEVVEDLIRAGADIVKVGLGPGSVCITRIKTGVGYPQLSVVLECSEVAHELGGHLMADGGCTCPGDIAKAIGGGADFVMMGGMLAGHDQSGGELRTKEDGTKVKTFYGMSSETAMSKHVGQVASYRTAEGKSVEVPYRGDVNETLQDILGGLRSTCTYTGAPLRKFSFFLHYSSKYYQDCKEDPNIMIRARLFASCYAD</sequence>
<feature type="binding site" description="in other chain" evidence="12">
    <location>
        <begin position="131"/>
        <end position="133"/>
    </location>
    <ligand>
        <name>NADP(+)</name>
        <dbReference type="ChEBI" id="CHEBI:58349"/>
        <note>ligand shared between two neighboring subunits</note>
    </ligand>
</feature>
<feature type="binding site" evidence="12">
    <location>
        <position position="191"/>
    </location>
    <ligand>
        <name>K(+)</name>
        <dbReference type="ChEBI" id="CHEBI:29103"/>
    </ligand>
</feature>
<dbReference type="NCBIfam" id="TIGR01305">
    <property type="entry name" value="GMP_reduct_1"/>
    <property type="match status" value="1"/>
</dbReference>
<dbReference type="GO" id="GO:0006177">
    <property type="term" value="P:GMP biosynthetic process"/>
    <property type="evidence" value="ECO:0007669"/>
    <property type="project" value="UniProtKB-KW"/>
</dbReference>
<dbReference type="GO" id="GO:1902560">
    <property type="term" value="C:GMP reductase complex"/>
    <property type="evidence" value="ECO:0007669"/>
    <property type="project" value="InterPro"/>
</dbReference>
<protein>
    <recommendedName>
        <fullName evidence="12">GMP reductase</fullName>
        <shortName evidence="12">GMPR</shortName>
        <ecNumber evidence="12">1.7.1.7</ecNumber>
    </recommendedName>
    <alternativeName>
        <fullName evidence="12">Guanosine 5'-monophosphate oxidoreductase</fullName>
        <shortName evidence="12">Guanosine monophosphate reductase</shortName>
    </alternativeName>
</protein>
<keyword evidence="6 12" id="KW-0560">Oxidoreductase</keyword>
<evidence type="ECO:0000256" key="14">
    <source>
        <dbReference type="PIRSR" id="PIRSR000235-3"/>
    </source>
</evidence>
<dbReference type="InterPro" id="IPR005993">
    <property type="entry name" value="GMPR"/>
</dbReference>
<evidence type="ECO:0000256" key="12">
    <source>
        <dbReference type="HAMAP-Rule" id="MF_03195"/>
    </source>
</evidence>
<evidence type="ECO:0000256" key="4">
    <source>
        <dbReference type="ARBA" id="ARBA00022857"/>
    </source>
</evidence>
<feature type="binding site" description="in other chain" evidence="12">
    <location>
        <position position="80"/>
    </location>
    <ligand>
        <name>NADP(+)</name>
        <dbReference type="ChEBI" id="CHEBI:58349"/>
        <note>ligand shared between two neighboring subunits</note>
    </ligand>
</feature>
<evidence type="ECO:0000256" key="11">
    <source>
        <dbReference type="ARBA" id="ARBA00048616"/>
    </source>
</evidence>